<dbReference type="InterPro" id="IPR043128">
    <property type="entry name" value="Rev_trsase/Diguanyl_cyclase"/>
</dbReference>
<dbReference type="SUPFAM" id="SSF55073">
    <property type="entry name" value="Nucleotide cyclase"/>
    <property type="match status" value="1"/>
</dbReference>
<name>A0ABV6DVJ5_9BACL</name>
<dbReference type="Proteomes" id="UP001589776">
    <property type="component" value="Unassembled WGS sequence"/>
</dbReference>
<dbReference type="SMART" id="SM00267">
    <property type="entry name" value="GGDEF"/>
    <property type="match status" value="1"/>
</dbReference>
<dbReference type="Gene3D" id="1.10.3210.10">
    <property type="entry name" value="Hypothetical protein af1432"/>
    <property type="match status" value="1"/>
</dbReference>
<proteinExistence type="predicted"/>
<dbReference type="SMART" id="SM00471">
    <property type="entry name" value="HDc"/>
    <property type="match status" value="1"/>
</dbReference>
<gene>
    <name evidence="3" type="ORF">ACFFK0_30180</name>
</gene>
<dbReference type="PROSITE" id="PS51832">
    <property type="entry name" value="HD_GYP"/>
    <property type="match status" value="1"/>
</dbReference>
<comment type="caution">
    <text evidence="3">The sequence shown here is derived from an EMBL/GenBank/DDBJ whole genome shotgun (WGS) entry which is preliminary data.</text>
</comment>
<dbReference type="RefSeq" id="WP_377475080.1">
    <property type="nucleotide sequence ID" value="NZ_JBHLWN010000124.1"/>
</dbReference>
<organism evidence="3 4">
    <name type="scientific">Paenibacillus chartarius</name>
    <dbReference type="NCBI Taxonomy" id="747481"/>
    <lineage>
        <taxon>Bacteria</taxon>
        <taxon>Bacillati</taxon>
        <taxon>Bacillota</taxon>
        <taxon>Bacilli</taxon>
        <taxon>Bacillales</taxon>
        <taxon>Paenibacillaceae</taxon>
        <taxon>Paenibacillus</taxon>
    </lineage>
</organism>
<feature type="domain" description="GGDEF" evidence="1">
    <location>
        <begin position="33"/>
        <end position="169"/>
    </location>
</feature>
<dbReference type="CDD" id="cd00077">
    <property type="entry name" value="HDc"/>
    <property type="match status" value="1"/>
</dbReference>
<dbReference type="Gene3D" id="3.30.70.270">
    <property type="match status" value="1"/>
</dbReference>
<dbReference type="PANTHER" id="PTHR43155">
    <property type="entry name" value="CYCLIC DI-GMP PHOSPHODIESTERASE PA4108-RELATED"/>
    <property type="match status" value="1"/>
</dbReference>
<evidence type="ECO:0000259" key="2">
    <source>
        <dbReference type="PROSITE" id="PS51832"/>
    </source>
</evidence>
<evidence type="ECO:0000313" key="4">
    <source>
        <dbReference type="Proteomes" id="UP001589776"/>
    </source>
</evidence>
<dbReference type="Pfam" id="PF00990">
    <property type="entry name" value="GGDEF"/>
    <property type="match status" value="1"/>
</dbReference>
<dbReference type="InterPro" id="IPR003607">
    <property type="entry name" value="HD/PDEase_dom"/>
</dbReference>
<dbReference type="InterPro" id="IPR000160">
    <property type="entry name" value="GGDEF_dom"/>
</dbReference>
<dbReference type="PANTHER" id="PTHR43155:SF2">
    <property type="entry name" value="CYCLIC DI-GMP PHOSPHODIESTERASE PA4108"/>
    <property type="match status" value="1"/>
</dbReference>
<dbReference type="PROSITE" id="PS50887">
    <property type="entry name" value="GGDEF"/>
    <property type="match status" value="1"/>
</dbReference>
<dbReference type="NCBIfam" id="TIGR00254">
    <property type="entry name" value="GGDEF"/>
    <property type="match status" value="1"/>
</dbReference>
<sequence>MKAIKDQRTGLFNHGYFEELLEKEFQQAKQENTAFSVAILDLDNFKRFNDTFGHLRGDKLLEFVAGLLQKECKPHGYIVARYGGEEFTVLMPKRTELEAFRFINDMRKRLNDSEFEGADIFPHGCVSFSAGVTEFRRGIMDKSQLLDKADQALHYAKAQGKNLVHIYNEQSVIQQMIDIEQDIREIEQQLSIFLSKDVYTFQHSKRVFGYAIDFCEYLQMPDAEKKMFVLGALIHDIGKLEVPKEILRKKSKLSGEEWETVKRHVEWGKDIVLAMEKYRDLAPLVELHHERYDGEGYPQQLRGEDIPKLARMLCIVDSFDAMTTERPYQKTKSFLEAIEELKRCSGTQFDPELAQAFIGMLELKYAFKLEAAVAQGN</sequence>
<reference evidence="3 4" key="1">
    <citation type="submission" date="2024-09" db="EMBL/GenBank/DDBJ databases">
        <authorList>
            <person name="Sun Q."/>
            <person name="Mori K."/>
        </authorList>
    </citation>
    <scope>NUCLEOTIDE SEQUENCE [LARGE SCALE GENOMIC DNA]</scope>
    <source>
        <strain evidence="3 4">CCM 7759</strain>
    </source>
</reference>
<evidence type="ECO:0000313" key="3">
    <source>
        <dbReference type="EMBL" id="MFC0216671.1"/>
    </source>
</evidence>
<dbReference type="SUPFAM" id="SSF109604">
    <property type="entry name" value="HD-domain/PDEase-like"/>
    <property type="match status" value="1"/>
</dbReference>
<evidence type="ECO:0000259" key="1">
    <source>
        <dbReference type="PROSITE" id="PS50887"/>
    </source>
</evidence>
<accession>A0ABV6DVJ5</accession>
<protein>
    <submittedName>
        <fullName evidence="3">Diguanylate cyclase</fullName>
    </submittedName>
</protein>
<dbReference type="InterPro" id="IPR037522">
    <property type="entry name" value="HD_GYP_dom"/>
</dbReference>
<keyword evidence="4" id="KW-1185">Reference proteome</keyword>
<feature type="domain" description="HD-GYP" evidence="2">
    <location>
        <begin position="178"/>
        <end position="373"/>
    </location>
</feature>
<dbReference type="InterPro" id="IPR029787">
    <property type="entry name" value="Nucleotide_cyclase"/>
</dbReference>
<dbReference type="CDD" id="cd01949">
    <property type="entry name" value="GGDEF"/>
    <property type="match status" value="1"/>
</dbReference>
<dbReference type="EMBL" id="JBHLWN010000124">
    <property type="protein sequence ID" value="MFC0216671.1"/>
    <property type="molecule type" value="Genomic_DNA"/>
</dbReference>
<dbReference type="Pfam" id="PF13487">
    <property type="entry name" value="HD_5"/>
    <property type="match status" value="1"/>
</dbReference>